<protein>
    <submittedName>
        <fullName evidence="9">Peptidase S8/S53 domain-containing protein</fullName>
    </submittedName>
</protein>
<feature type="active site" description="Charge relay system" evidence="6">
    <location>
        <position position="262"/>
    </location>
</feature>
<dbReference type="GeneID" id="38140377"/>
<evidence type="ECO:0000256" key="5">
    <source>
        <dbReference type="ARBA" id="ARBA00023145"/>
    </source>
</evidence>
<dbReference type="SUPFAM" id="SSF52743">
    <property type="entry name" value="Subtilisin-like"/>
    <property type="match status" value="1"/>
</dbReference>
<feature type="active site" description="Charge relay system" evidence="6">
    <location>
        <position position="501"/>
    </location>
</feature>
<organism evidence="9 10">
    <name type="scientific">Aspergillus welwitschiae</name>
    <dbReference type="NCBI Taxonomy" id="1341132"/>
    <lineage>
        <taxon>Eukaryota</taxon>
        <taxon>Fungi</taxon>
        <taxon>Dikarya</taxon>
        <taxon>Ascomycota</taxon>
        <taxon>Pezizomycotina</taxon>
        <taxon>Eurotiomycetes</taxon>
        <taxon>Eurotiomycetidae</taxon>
        <taxon>Eurotiales</taxon>
        <taxon>Aspergillaceae</taxon>
        <taxon>Aspergillus</taxon>
        <taxon>Aspergillus subgen. Circumdati</taxon>
    </lineage>
</organism>
<dbReference type="InterPro" id="IPR015500">
    <property type="entry name" value="Peptidase_S8_subtilisin-rel"/>
</dbReference>
<evidence type="ECO:0000256" key="2">
    <source>
        <dbReference type="ARBA" id="ARBA00022729"/>
    </source>
</evidence>
<dbReference type="Gene3D" id="2.60.120.380">
    <property type="match status" value="1"/>
</dbReference>
<evidence type="ECO:0000256" key="3">
    <source>
        <dbReference type="ARBA" id="ARBA00022801"/>
    </source>
</evidence>
<feature type="region of interest" description="Disordered" evidence="7">
    <location>
        <begin position="1"/>
        <end position="26"/>
    </location>
</feature>
<keyword evidence="1 6" id="KW-0645">Protease</keyword>
<keyword evidence="4 6" id="KW-0720">Serine protease</keyword>
<dbReference type="Proteomes" id="UP000253729">
    <property type="component" value="Unassembled WGS sequence"/>
</dbReference>
<dbReference type="InterPro" id="IPR034058">
    <property type="entry name" value="TagA/B/C/D_pept_dom"/>
</dbReference>
<dbReference type="InterPro" id="IPR022398">
    <property type="entry name" value="Peptidase_S8_His-AS"/>
</dbReference>
<dbReference type="GO" id="GO:0004252">
    <property type="term" value="F:serine-type endopeptidase activity"/>
    <property type="evidence" value="ECO:0007669"/>
    <property type="project" value="UniProtKB-UniRule"/>
</dbReference>
<dbReference type="InterPro" id="IPR036852">
    <property type="entry name" value="Peptidase_S8/S53_dom_sf"/>
</dbReference>
<dbReference type="PRINTS" id="PR00723">
    <property type="entry name" value="SUBTILISIN"/>
</dbReference>
<dbReference type="InterPro" id="IPR051048">
    <property type="entry name" value="Peptidase_S8/S53_subtilisin"/>
</dbReference>
<dbReference type="EMBL" id="KZ852059">
    <property type="protein sequence ID" value="RDH30695.1"/>
    <property type="molecule type" value="Genomic_DNA"/>
</dbReference>
<evidence type="ECO:0000313" key="10">
    <source>
        <dbReference type="Proteomes" id="UP000253729"/>
    </source>
</evidence>
<evidence type="ECO:0000256" key="1">
    <source>
        <dbReference type="ARBA" id="ARBA00022670"/>
    </source>
</evidence>
<evidence type="ECO:0000256" key="7">
    <source>
        <dbReference type="SAM" id="MobiDB-lite"/>
    </source>
</evidence>
<keyword evidence="2" id="KW-0732">Signal</keyword>
<reference evidence="9 10" key="1">
    <citation type="submission" date="2018-07" db="EMBL/GenBank/DDBJ databases">
        <title>The genomes of Aspergillus section Nigri reveals drivers in fungal speciation.</title>
        <authorList>
            <consortium name="DOE Joint Genome Institute"/>
            <person name="Vesth T.C."/>
            <person name="Nybo J."/>
            <person name="Theobald S."/>
            <person name="Brandl J."/>
            <person name="Frisvad J.C."/>
            <person name="Nielsen K.F."/>
            <person name="Lyhne E.K."/>
            <person name="Kogle M.E."/>
            <person name="Kuo A."/>
            <person name="Riley R."/>
            <person name="Clum A."/>
            <person name="Nolan M."/>
            <person name="Lipzen A."/>
            <person name="Salamov A."/>
            <person name="Henrissat B."/>
            <person name="Wiebenga A."/>
            <person name="De vries R.P."/>
            <person name="Grigoriev I.V."/>
            <person name="Mortensen U.H."/>
            <person name="Andersen M.R."/>
            <person name="Baker S.E."/>
        </authorList>
    </citation>
    <scope>NUCLEOTIDE SEQUENCE [LARGE SCALE GENOMIC DNA]</scope>
    <source>
        <strain evidence="9 10">CBS 139.54b</strain>
    </source>
</reference>
<dbReference type="RefSeq" id="XP_026623717.1">
    <property type="nucleotide sequence ID" value="XM_026772021.1"/>
</dbReference>
<evidence type="ECO:0000259" key="8">
    <source>
        <dbReference type="Pfam" id="PF00082"/>
    </source>
</evidence>
<dbReference type="PANTHER" id="PTHR43399:SF5">
    <property type="entry name" value="PEPTIDASE S8 FAMILY WITH PROTEASE-ASSOCIATED DOMAIN"/>
    <property type="match status" value="1"/>
</dbReference>
<keyword evidence="3 6" id="KW-0378">Hydrolase</keyword>
<keyword evidence="5" id="KW-0865">Zymogen</keyword>
<sequence length="723" mass="79818">MPDVRINGHVYDPITSGPPAQTTENLPEKPESILIQLKNGASLGKPEKRRLKSLGVHIQEYVCDGAYICKYDGSDLSEVRRLKEFICAAYEYRKEDTINKDLSNTRDAKTCTVDITFHDQYESNDKIKNDIATAAGVPPDKIQGGLRNIRLTVKPQALEKIAALSPVRYIEPHHPAKLYNDSSKVHQPLSAGDVAYDVKSIIGASDVSYKGKGQVIAVADSGFDKGKTDDIPEPFRDRVKKLYALKAGKNSPNRDPSDTSGHGTHVCGIALGKITSDFPLYASLEAPACEAELVMQSIHDTITNDALNAVPADLYELFKHPYHFDNARIHTNSWGHDSMGNVNYYSSNSRRVDEFVRENEDMVICFAAGNHGQDSQVPNGEADPKTIYSTEAVAKNCITVGASENCLPNIKIRGSDQGRMYTWGTWYGQRFPNDPIKNRHMAWGGAMAALSSRGPTEERRYKPDVVAPGTAVLSVRSRLCEDKSNWGISDDKNLMFMTGTSMATPLVASCCAVVRQALIECGTSNPSAALIKALIINGATRIPGHYKDILEDSPNSDSGFGLVNLNNSLVPINDSKEGGFSEATLIDDLNIVFEKSLPVPPDVLTKKNVALKVTLAYSDSPGAALQNDLNLIVRSKTQERCGNNSKTLERFPNSFRKEDGLDHRNNVEQVVWNEWGDWDKWKNYQGPEGSGDALPDKIEIRVQAFRVMTDTQPFACVWRWVYD</sequence>
<dbReference type="Pfam" id="PF00082">
    <property type="entry name" value="Peptidase_S8"/>
    <property type="match status" value="1"/>
</dbReference>
<dbReference type="STRING" id="1341132.A0A3F3PUZ7"/>
<evidence type="ECO:0000256" key="6">
    <source>
        <dbReference type="PROSITE-ProRule" id="PRU01240"/>
    </source>
</evidence>
<dbReference type="InterPro" id="IPR008979">
    <property type="entry name" value="Galactose-bd-like_sf"/>
</dbReference>
<dbReference type="InterPro" id="IPR000209">
    <property type="entry name" value="Peptidase_S8/S53_dom"/>
</dbReference>
<dbReference type="PANTHER" id="PTHR43399">
    <property type="entry name" value="SUBTILISIN-RELATED"/>
    <property type="match status" value="1"/>
</dbReference>
<feature type="active site" description="Charge relay system" evidence="6">
    <location>
        <position position="220"/>
    </location>
</feature>
<evidence type="ECO:0000256" key="4">
    <source>
        <dbReference type="ARBA" id="ARBA00022825"/>
    </source>
</evidence>
<comment type="similarity">
    <text evidence="6">Belongs to the peptidase S8 family.</text>
</comment>
<dbReference type="CDD" id="cd04842">
    <property type="entry name" value="Peptidases_S8_Kp43_protease"/>
    <property type="match status" value="1"/>
</dbReference>
<proteinExistence type="inferred from homology"/>
<dbReference type="AlphaFoldDB" id="A0A3F3PUZ7"/>
<dbReference type="PROSITE" id="PS51892">
    <property type="entry name" value="SUBTILASE"/>
    <property type="match status" value="1"/>
</dbReference>
<accession>A0A3F3PUZ7</accession>
<feature type="domain" description="Peptidase S8/S53" evidence="8">
    <location>
        <begin position="211"/>
        <end position="547"/>
    </location>
</feature>
<dbReference type="PROSITE" id="PS00137">
    <property type="entry name" value="SUBTILASE_HIS"/>
    <property type="match status" value="1"/>
</dbReference>
<keyword evidence="10" id="KW-1185">Reference proteome</keyword>
<dbReference type="Gene3D" id="3.40.50.200">
    <property type="entry name" value="Peptidase S8/S53 domain"/>
    <property type="match status" value="1"/>
</dbReference>
<name>A0A3F3PUZ7_9EURO</name>
<evidence type="ECO:0000313" key="9">
    <source>
        <dbReference type="EMBL" id="RDH30695.1"/>
    </source>
</evidence>
<gene>
    <name evidence="9" type="ORF">BDQ94DRAFT_172771</name>
</gene>
<dbReference type="SUPFAM" id="SSF49785">
    <property type="entry name" value="Galactose-binding domain-like"/>
    <property type="match status" value="1"/>
</dbReference>
<dbReference type="GO" id="GO:0006508">
    <property type="term" value="P:proteolysis"/>
    <property type="evidence" value="ECO:0007669"/>
    <property type="project" value="UniProtKB-KW"/>
</dbReference>